<gene>
    <name evidence="1" type="ORF">SDC9_185858</name>
</gene>
<organism evidence="1">
    <name type="scientific">bioreactor metagenome</name>
    <dbReference type="NCBI Taxonomy" id="1076179"/>
    <lineage>
        <taxon>unclassified sequences</taxon>
        <taxon>metagenomes</taxon>
        <taxon>ecological metagenomes</taxon>
    </lineage>
</organism>
<proteinExistence type="predicted"/>
<name>A0A645HQC9_9ZZZZ</name>
<comment type="caution">
    <text evidence="1">The sequence shown here is derived from an EMBL/GenBank/DDBJ whole genome shotgun (WGS) entry which is preliminary data.</text>
</comment>
<accession>A0A645HQC9</accession>
<dbReference type="EMBL" id="VSSQ01093494">
    <property type="protein sequence ID" value="MPN38334.1"/>
    <property type="molecule type" value="Genomic_DNA"/>
</dbReference>
<protein>
    <submittedName>
        <fullName evidence="1">Uncharacterized protein</fullName>
    </submittedName>
</protein>
<sequence>MIKALSEFVPVKVPKPGIMFISKEPRMDDIPKSIITAAPRYLKIFFADELLSINAPIPNIAAVT</sequence>
<reference evidence="1" key="1">
    <citation type="submission" date="2019-08" db="EMBL/GenBank/DDBJ databases">
        <authorList>
            <person name="Kucharzyk K."/>
            <person name="Murdoch R.W."/>
            <person name="Higgins S."/>
            <person name="Loffler F."/>
        </authorList>
    </citation>
    <scope>NUCLEOTIDE SEQUENCE</scope>
</reference>
<dbReference type="AlphaFoldDB" id="A0A645HQC9"/>
<evidence type="ECO:0000313" key="1">
    <source>
        <dbReference type="EMBL" id="MPN38334.1"/>
    </source>
</evidence>